<name>R4KFU3_9FIRM</name>
<dbReference type="Proteomes" id="UP000013520">
    <property type="component" value="Chromosome"/>
</dbReference>
<protein>
    <submittedName>
        <fullName evidence="2">Tfp pilus assembly protein PilO</fullName>
    </submittedName>
</protein>
<dbReference type="RefSeq" id="WP_006521787.1">
    <property type="nucleotide sequence ID" value="NC_021184.1"/>
</dbReference>
<dbReference type="GO" id="GO:0043107">
    <property type="term" value="P:type IV pilus-dependent motility"/>
    <property type="evidence" value="ECO:0007669"/>
    <property type="project" value="InterPro"/>
</dbReference>
<dbReference type="PANTHER" id="PTHR39555">
    <property type="entry name" value="FIMBRIAL ASSEMBLY PROTEIN PILO-LIKE PROTEIN-RELATED"/>
    <property type="match status" value="1"/>
</dbReference>
<keyword evidence="1" id="KW-0175">Coiled coil</keyword>
<dbReference type="AlphaFoldDB" id="R4KFU3"/>
<gene>
    <name evidence="2" type="ORF">Desgi_2653</name>
</gene>
<dbReference type="PANTHER" id="PTHR39555:SF1">
    <property type="entry name" value="TYPE IV PILUS INNER MEMBRANE COMPONENT PILO"/>
    <property type="match status" value="1"/>
</dbReference>
<keyword evidence="3" id="KW-1185">Reference proteome</keyword>
<dbReference type="KEGG" id="dgi:Desgi_2653"/>
<evidence type="ECO:0000313" key="2">
    <source>
        <dbReference type="EMBL" id="AGL02058.1"/>
    </source>
</evidence>
<dbReference type="STRING" id="767817.Desgi_2653"/>
<dbReference type="Gene3D" id="3.30.70.60">
    <property type="match status" value="1"/>
</dbReference>
<dbReference type="OrthoDB" id="1807571at2"/>
<accession>R4KFU3</accession>
<dbReference type="GO" id="GO:0043683">
    <property type="term" value="P:type IV pilus assembly"/>
    <property type="evidence" value="ECO:0007669"/>
    <property type="project" value="InterPro"/>
</dbReference>
<dbReference type="EMBL" id="CP003273">
    <property type="protein sequence ID" value="AGL02058.1"/>
    <property type="molecule type" value="Genomic_DNA"/>
</dbReference>
<proteinExistence type="predicted"/>
<sequence length="176" mass="19889">MNKKLSSHNILLLALGIIALLLLFLFNSQLSALKEARLALQQERLASDQTQARLQELLQLRDQAAALEEQAESMERLLPAEPQEDLLILDIDTICEDAGVELKQIRFEKRVDRKDYIEMPLKMTFEGGYYSVLSLFNQMQEGPRALRVDEVKVVQGGQDQTGLKADVKASAFYTAH</sequence>
<dbReference type="InterPro" id="IPR007445">
    <property type="entry name" value="PilO"/>
</dbReference>
<organism evidence="2 3">
    <name type="scientific">Desulfoscipio gibsoniae DSM 7213</name>
    <dbReference type="NCBI Taxonomy" id="767817"/>
    <lineage>
        <taxon>Bacteria</taxon>
        <taxon>Bacillati</taxon>
        <taxon>Bacillota</taxon>
        <taxon>Clostridia</taxon>
        <taxon>Eubacteriales</taxon>
        <taxon>Desulfallaceae</taxon>
        <taxon>Desulfoscipio</taxon>
    </lineage>
</organism>
<dbReference type="InterPro" id="IPR014717">
    <property type="entry name" value="Transl_elong_EF1B/ribsomal_bS6"/>
</dbReference>
<evidence type="ECO:0000313" key="3">
    <source>
        <dbReference type="Proteomes" id="UP000013520"/>
    </source>
</evidence>
<dbReference type="Pfam" id="PF04350">
    <property type="entry name" value="PilO"/>
    <property type="match status" value="1"/>
</dbReference>
<reference evidence="2 3" key="1">
    <citation type="submission" date="2012-01" db="EMBL/GenBank/DDBJ databases">
        <title>Complete sequence of Desulfotomaculum gibsoniae DSM 7213.</title>
        <authorList>
            <consortium name="US DOE Joint Genome Institute"/>
            <person name="Lucas S."/>
            <person name="Han J."/>
            <person name="Lapidus A."/>
            <person name="Cheng J.-F."/>
            <person name="Goodwin L."/>
            <person name="Pitluck S."/>
            <person name="Peters L."/>
            <person name="Ovchinnikova G."/>
            <person name="Teshima H."/>
            <person name="Detter J.C."/>
            <person name="Han C."/>
            <person name="Tapia R."/>
            <person name="Land M."/>
            <person name="Hauser L."/>
            <person name="Kyrpides N."/>
            <person name="Ivanova N."/>
            <person name="Pagani I."/>
            <person name="Parshina S."/>
            <person name="Plugge C."/>
            <person name="Muyzer G."/>
            <person name="Kuever J."/>
            <person name="Ivanova A."/>
            <person name="Nazina T."/>
            <person name="Klenk H.-P."/>
            <person name="Brambilla E."/>
            <person name="Spring S."/>
            <person name="Stams A.F."/>
            <person name="Woyke T."/>
        </authorList>
    </citation>
    <scope>NUCLEOTIDE SEQUENCE [LARGE SCALE GENOMIC DNA]</scope>
    <source>
        <strain evidence="2 3">DSM 7213</strain>
    </source>
</reference>
<evidence type="ECO:0000256" key="1">
    <source>
        <dbReference type="SAM" id="Coils"/>
    </source>
</evidence>
<feature type="coiled-coil region" evidence="1">
    <location>
        <begin position="40"/>
        <end position="77"/>
    </location>
</feature>
<dbReference type="eggNOG" id="COG3167">
    <property type="taxonomic scope" value="Bacteria"/>
</dbReference>
<dbReference type="HOGENOM" id="CLU_129741_0_0_9"/>